<dbReference type="Proteomes" id="UP000010556">
    <property type="component" value="Unassembled WGS sequence"/>
</dbReference>
<proteinExistence type="predicted"/>
<feature type="compositionally biased region" description="Low complexity" evidence="8">
    <location>
        <begin position="559"/>
        <end position="569"/>
    </location>
</feature>
<dbReference type="SUPFAM" id="SSF49265">
    <property type="entry name" value="Fibronectin type III"/>
    <property type="match status" value="1"/>
</dbReference>
<dbReference type="InterPro" id="IPR036116">
    <property type="entry name" value="FN3_sf"/>
</dbReference>
<keyword evidence="4" id="KW-1133">Transmembrane helix</keyword>
<evidence type="ECO:0000259" key="10">
    <source>
        <dbReference type="PROSITE" id="PS50853"/>
    </source>
</evidence>
<dbReference type="GO" id="GO:0019983">
    <property type="term" value="F:interleukin-9 binding"/>
    <property type="evidence" value="ECO:0007669"/>
    <property type="project" value="TreeGrafter"/>
</dbReference>
<keyword evidence="3 9" id="KW-0732">Signal</keyword>
<dbReference type="PROSITE" id="PS50853">
    <property type="entry name" value="FN3"/>
    <property type="match status" value="1"/>
</dbReference>
<dbReference type="GO" id="GO:0004919">
    <property type="term" value="F:interleukin-9 receptor activity"/>
    <property type="evidence" value="ECO:0007669"/>
    <property type="project" value="TreeGrafter"/>
</dbReference>
<feature type="domain" description="Fibronectin type-III" evidence="10">
    <location>
        <begin position="136"/>
        <end position="244"/>
    </location>
</feature>
<dbReference type="GO" id="GO:0016064">
    <property type="term" value="P:immunoglobulin mediated immune response"/>
    <property type="evidence" value="ECO:0007669"/>
    <property type="project" value="TreeGrafter"/>
</dbReference>
<evidence type="ECO:0000256" key="8">
    <source>
        <dbReference type="SAM" id="MobiDB-lite"/>
    </source>
</evidence>
<reference evidence="12" key="1">
    <citation type="journal article" date="2013" name="Science">
        <title>Comparative analysis of bat genomes provides insight into the evolution of flight and immunity.</title>
        <authorList>
            <person name="Zhang G."/>
            <person name="Cowled C."/>
            <person name="Shi Z."/>
            <person name="Huang Z."/>
            <person name="Bishop-Lilly K.A."/>
            <person name="Fang X."/>
            <person name="Wynne J.W."/>
            <person name="Xiong Z."/>
            <person name="Baker M.L."/>
            <person name="Zhao W."/>
            <person name="Tachedjian M."/>
            <person name="Zhu Y."/>
            <person name="Zhou P."/>
            <person name="Jiang X."/>
            <person name="Ng J."/>
            <person name="Yang L."/>
            <person name="Wu L."/>
            <person name="Xiao J."/>
            <person name="Feng Y."/>
            <person name="Chen Y."/>
            <person name="Sun X."/>
            <person name="Zhang Y."/>
            <person name="Marsh G.A."/>
            <person name="Crameri G."/>
            <person name="Broder C.C."/>
            <person name="Frey K.G."/>
            <person name="Wang L.F."/>
            <person name="Wang J."/>
        </authorList>
    </citation>
    <scope>NUCLEOTIDE SEQUENCE [LARGE SCALE GENOMIC DNA]</scope>
</reference>
<evidence type="ECO:0000313" key="12">
    <source>
        <dbReference type="Proteomes" id="UP000010556"/>
    </source>
</evidence>
<dbReference type="PROSITE" id="PS01355">
    <property type="entry name" value="HEMATOPO_REC_S_F1"/>
    <property type="match status" value="1"/>
</dbReference>
<evidence type="ECO:0000256" key="6">
    <source>
        <dbReference type="ARBA" id="ARBA00023170"/>
    </source>
</evidence>
<dbReference type="GO" id="GO:0009897">
    <property type="term" value="C:external side of plasma membrane"/>
    <property type="evidence" value="ECO:0007669"/>
    <property type="project" value="TreeGrafter"/>
</dbReference>
<dbReference type="InterPro" id="IPR003531">
    <property type="entry name" value="Hempt_rcpt_S_F1_CS"/>
</dbReference>
<feature type="region of interest" description="Disordered" evidence="8">
    <location>
        <begin position="558"/>
        <end position="601"/>
    </location>
</feature>
<dbReference type="EMBL" id="KB109242">
    <property type="protein sequence ID" value="ELK28396.1"/>
    <property type="molecule type" value="Genomic_DNA"/>
</dbReference>
<dbReference type="CDD" id="cd00063">
    <property type="entry name" value="FN3"/>
    <property type="match status" value="1"/>
</dbReference>
<accession>L5LQP2</accession>
<evidence type="ECO:0000256" key="3">
    <source>
        <dbReference type="ARBA" id="ARBA00022729"/>
    </source>
</evidence>
<protein>
    <submittedName>
        <fullName evidence="11">Interleukin-9 receptor</fullName>
    </submittedName>
</protein>
<dbReference type="InterPro" id="IPR013783">
    <property type="entry name" value="Ig-like_fold"/>
</dbReference>
<gene>
    <name evidence="11" type="ORF">MDA_GLEAN10007581</name>
</gene>
<evidence type="ECO:0000256" key="1">
    <source>
        <dbReference type="ARBA" id="ARBA00004479"/>
    </source>
</evidence>
<organism evidence="11 12">
    <name type="scientific">Myotis davidii</name>
    <name type="common">David's myotis</name>
    <dbReference type="NCBI Taxonomy" id="225400"/>
    <lineage>
        <taxon>Eukaryota</taxon>
        <taxon>Metazoa</taxon>
        <taxon>Chordata</taxon>
        <taxon>Craniata</taxon>
        <taxon>Vertebrata</taxon>
        <taxon>Euteleostomi</taxon>
        <taxon>Mammalia</taxon>
        <taxon>Eutheria</taxon>
        <taxon>Laurasiatheria</taxon>
        <taxon>Chiroptera</taxon>
        <taxon>Yangochiroptera</taxon>
        <taxon>Vespertilionidae</taxon>
        <taxon>Myotis</taxon>
    </lineage>
</organism>
<dbReference type="eggNOG" id="ENOG502SB39">
    <property type="taxonomic scope" value="Eukaryota"/>
</dbReference>
<dbReference type="PANTHER" id="PTHR23037">
    <property type="entry name" value="CYTOKINE RECEPTOR"/>
    <property type="match status" value="1"/>
</dbReference>
<keyword evidence="6 11" id="KW-0675">Receptor</keyword>
<keyword evidence="5" id="KW-0472">Membrane</keyword>
<feature type="signal peptide" evidence="9">
    <location>
        <begin position="1"/>
        <end position="23"/>
    </location>
</feature>
<keyword evidence="2" id="KW-0812">Transmembrane</keyword>
<evidence type="ECO:0000256" key="2">
    <source>
        <dbReference type="ARBA" id="ARBA00022692"/>
    </source>
</evidence>
<feature type="chain" id="PRO_5003970555" evidence="9">
    <location>
        <begin position="24"/>
        <end position="601"/>
    </location>
</feature>
<keyword evidence="12" id="KW-1185">Reference proteome</keyword>
<keyword evidence="7" id="KW-0325">Glycoprotein</keyword>
<dbReference type="Gene3D" id="2.60.40.10">
    <property type="entry name" value="Immunoglobulins"/>
    <property type="match status" value="1"/>
</dbReference>
<evidence type="ECO:0000256" key="7">
    <source>
        <dbReference type="ARBA" id="ARBA00023180"/>
    </source>
</evidence>
<evidence type="ECO:0000313" key="11">
    <source>
        <dbReference type="EMBL" id="ELK28396.1"/>
    </source>
</evidence>
<sequence>MGTWLRVCFWVGLGVSVPGEGGAASVGSQRSLLPGPGAGTFTCLTNNILRIDCHWSTPELGQGPSPWLLFTSNQAPDSKHRCVFRGSACTVVLPPEEVIAPSDNFTITLHRHISGKEQVSLVDPQYLPRRHVKLDPPSDLQSNVSSDSCVLTWGVSPALEPLALLLSYELAFKRQEEAWERARHKGHIVGVTWLILEAAELDPGSTYEARLRVQMANLEDVMAEEERYEGPWSEWSQPVSFLSPQRQGLLVSPLRQPDSTFVAMSIFLLLTSLTYVLFKLSPRVKRTLHQNVPSPEPFFQPLYSVHHGNFQIWTGTHRAGALPSQVGVGAAQGASESSAREAIALLTYEPADPWPFVSPEEEGPGTGLPAEELPAALEWGGQLPAYLPQEEWVPARPARPAPPQSEGSSSDYCALGCYGGSRSPPLPGSVQSSGPLYASACGLSCDQQSLAARPGGGYVGAGLGQDPDPGNRLHEAPGPVRLPSSAHSGRGPESPRAPTRPAASCPLWGKWTEASGADPWLALDGLQRGQTPVGMEAGGPSSLLSTERLWGGASAPRILPLLSGSVPGSSEKRAALPSPLKGQPGPGGHSDQPECPLSVPS</sequence>
<evidence type="ECO:0000256" key="4">
    <source>
        <dbReference type="ARBA" id="ARBA00022989"/>
    </source>
</evidence>
<dbReference type="AlphaFoldDB" id="L5LQP2"/>
<comment type="subcellular location">
    <subcellularLocation>
        <location evidence="1">Membrane</location>
        <topology evidence="1">Single-pass type I membrane protein</topology>
    </subcellularLocation>
</comment>
<dbReference type="PANTHER" id="PTHR23037:SF29">
    <property type="entry name" value="INTERLEUKIN-9 RECEPTOR"/>
    <property type="match status" value="1"/>
</dbReference>
<evidence type="ECO:0000256" key="9">
    <source>
        <dbReference type="SAM" id="SignalP"/>
    </source>
</evidence>
<evidence type="ECO:0000256" key="5">
    <source>
        <dbReference type="ARBA" id="ARBA00023136"/>
    </source>
</evidence>
<name>L5LQP2_MYODS</name>
<dbReference type="InterPro" id="IPR003961">
    <property type="entry name" value="FN3_dom"/>
</dbReference>
<feature type="region of interest" description="Disordered" evidence="8">
    <location>
        <begin position="456"/>
        <end position="507"/>
    </location>
</feature>